<comment type="subcellular location">
    <subcellularLocation>
        <location evidence="7">Cytoplasm</location>
    </subcellularLocation>
</comment>
<comment type="similarity">
    <text evidence="7">Belongs to the L-fucose isomerase family.</text>
</comment>
<feature type="active site" description="Proton acceptor" evidence="7">
    <location>
        <position position="363"/>
    </location>
</feature>
<keyword evidence="12" id="KW-1185">Reference proteome</keyword>
<reference evidence="12" key="1">
    <citation type="journal article" date="2019" name="Int. J. Syst. Evol. Microbiol.">
        <title>The Global Catalogue of Microorganisms (GCM) 10K type strain sequencing project: providing services to taxonomists for standard genome sequencing and annotation.</title>
        <authorList>
            <consortium name="The Broad Institute Genomics Platform"/>
            <consortium name="The Broad Institute Genome Sequencing Center for Infectious Disease"/>
            <person name="Wu L."/>
            <person name="Ma J."/>
        </authorList>
    </citation>
    <scope>NUCLEOTIDE SEQUENCE [LARGE SCALE GENOMIC DNA]</scope>
    <source>
        <strain evidence="12">CGMCC 4.1641</strain>
    </source>
</reference>
<keyword evidence="2 7" id="KW-0479">Metal-binding</keyword>
<dbReference type="NCBIfam" id="NF008220">
    <property type="entry name" value="PRK10991.1"/>
    <property type="match status" value="1"/>
</dbReference>
<dbReference type="Gene3D" id="3.20.14.10">
    <property type="entry name" value="L-fucose/L-arabinose isomerase, C-terminal"/>
    <property type="match status" value="1"/>
</dbReference>
<dbReference type="Pfam" id="PF07882">
    <property type="entry name" value="Fucose_iso_N2"/>
    <property type="match status" value="1"/>
</dbReference>
<protein>
    <recommendedName>
        <fullName evidence="7">L-fucose isomerase</fullName>
        <shortName evidence="7">FucIase</shortName>
        <ecNumber evidence="7">5.3.1.25</ecNumber>
    </recommendedName>
    <alternativeName>
        <fullName evidence="7">6-deoxy-L-galactose isomerase</fullName>
    </alternativeName>
</protein>
<feature type="binding site" evidence="7">
    <location>
        <position position="339"/>
    </location>
    <ligand>
        <name>Mn(2+)</name>
        <dbReference type="ChEBI" id="CHEBI:29035"/>
    </ligand>
</feature>
<comment type="function">
    <text evidence="7">Converts the aldose L-fucose into the corresponding ketose L-fuculose.</text>
</comment>
<dbReference type="EMBL" id="JBHSED010000065">
    <property type="protein sequence ID" value="MFC4306803.1"/>
    <property type="molecule type" value="Genomic_DNA"/>
</dbReference>
<dbReference type="SUPFAM" id="SSF50443">
    <property type="entry name" value="FucI/AraA C-terminal domain-like"/>
    <property type="match status" value="1"/>
</dbReference>
<dbReference type="SUPFAM" id="SSF53743">
    <property type="entry name" value="FucI/AraA N-terminal and middle domains"/>
    <property type="match status" value="1"/>
</dbReference>
<gene>
    <name evidence="7" type="primary">fucI</name>
    <name evidence="11" type="ORF">ACFO1S_25615</name>
</gene>
<dbReference type="Gene3D" id="3.40.50.1070">
    <property type="match status" value="1"/>
</dbReference>
<dbReference type="Gene3D" id="3.40.275.10">
    <property type="entry name" value="L-fucose Isomerase, Chain A, domain 2"/>
    <property type="match status" value="1"/>
</dbReference>
<evidence type="ECO:0000256" key="7">
    <source>
        <dbReference type="HAMAP-Rule" id="MF_01254"/>
    </source>
</evidence>
<dbReference type="PANTHER" id="PTHR37840">
    <property type="entry name" value="L-FUCOSE ISOMERASE"/>
    <property type="match status" value="1"/>
</dbReference>
<feature type="domain" description="L-fucose isomerase N-terminal-1" evidence="9">
    <location>
        <begin position="10"/>
        <end position="176"/>
    </location>
</feature>
<keyword evidence="1 7" id="KW-0963">Cytoplasm</keyword>
<keyword evidence="6 7" id="KW-0119">Carbohydrate metabolism</keyword>
<dbReference type="NCBIfam" id="TIGR01089">
    <property type="entry name" value="fucI"/>
    <property type="match status" value="1"/>
</dbReference>
<feature type="binding site" evidence="7">
    <location>
        <position position="363"/>
    </location>
    <ligand>
        <name>Mn(2+)</name>
        <dbReference type="ChEBI" id="CHEBI:29035"/>
    </ligand>
</feature>
<name>A0ABV8SJI9_9BACL</name>
<comment type="caution">
    <text evidence="11">The sequence shown here is derived from an EMBL/GenBank/DDBJ whole genome shotgun (WGS) entry which is preliminary data.</text>
</comment>
<evidence type="ECO:0000259" key="9">
    <source>
        <dbReference type="Pfam" id="PF07881"/>
    </source>
</evidence>
<dbReference type="InterPro" id="IPR004216">
    <property type="entry name" value="Fuc/Ara_isomerase_C"/>
</dbReference>
<accession>A0ABV8SJI9</accession>
<feature type="domain" description="L-fucose isomerase C-terminal" evidence="8">
    <location>
        <begin position="393"/>
        <end position="555"/>
    </location>
</feature>
<keyword evidence="3 7" id="KW-0464">Manganese</keyword>
<dbReference type="EC" id="5.3.1.25" evidence="7"/>
<dbReference type="InterPro" id="IPR038393">
    <property type="entry name" value="Fuc_iso_dom3_sf"/>
</dbReference>
<dbReference type="Pfam" id="PF02952">
    <property type="entry name" value="Fucose_iso_C"/>
    <property type="match status" value="1"/>
</dbReference>
<evidence type="ECO:0000256" key="3">
    <source>
        <dbReference type="ARBA" id="ARBA00023211"/>
    </source>
</evidence>
<evidence type="ECO:0000259" key="8">
    <source>
        <dbReference type="Pfam" id="PF02952"/>
    </source>
</evidence>
<evidence type="ECO:0000256" key="1">
    <source>
        <dbReference type="ARBA" id="ARBA00022490"/>
    </source>
</evidence>
<dbReference type="InterPro" id="IPR005763">
    <property type="entry name" value="Fucose_isomerase"/>
</dbReference>
<evidence type="ECO:0000313" key="12">
    <source>
        <dbReference type="Proteomes" id="UP001595755"/>
    </source>
</evidence>
<proteinExistence type="inferred from homology"/>
<dbReference type="InterPro" id="IPR009015">
    <property type="entry name" value="Fucose_isomerase_N/cen_sf"/>
</dbReference>
<dbReference type="InterPro" id="IPR038392">
    <property type="entry name" value="Fucose_isomerase_dom2_sf"/>
</dbReference>
<evidence type="ECO:0000256" key="2">
    <source>
        <dbReference type="ARBA" id="ARBA00022723"/>
    </source>
</evidence>
<dbReference type="RefSeq" id="WP_378127796.1">
    <property type="nucleotide sequence ID" value="NZ_JBHSED010000065.1"/>
</dbReference>
<evidence type="ECO:0000313" key="11">
    <source>
        <dbReference type="EMBL" id="MFC4306803.1"/>
    </source>
</evidence>
<feature type="domain" description="L-fucose isomerase N-terminal-2" evidence="10">
    <location>
        <begin position="177"/>
        <end position="356"/>
    </location>
</feature>
<sequence>MNTKSFSRIAIGIRPVIDGRTGGVREELEEQTMRMAHSVASLIQHNLRYSDGAPVQCLIADTCIGGVQEARAADEKFARANVGATISVTPCWAYGSETIDLDPLRPKAIWGFNGSERSGAVYLAAALAAHNQKGLPAFGIYGQEVQDKDDDTIPDDVGRKLLQFARSAIAVAEMRGKSYLSIGSVSMGIAGSIVNEDFFQSYLGMHNEYVDMSEISRRIHLNIYDDEEYKKAQAWLQKHGKEGTDFNTPQMQLSREKKDDIWRFVVKMTLIIRDLMVGNPKLAELGFTEEAFGHHALAGGFQGQRHWNDYLPNGDFSEAILNSSFDWNGIRQPFVVATENDSLNAVTMLFGKLLTNTAQSFVDIRTFWSPESVNRVTGVKLEGPAAGGVIHLKNSGSVALDSSGEQMIGGKPSLKPFWDITEEEMLRCLDATTWHPAHQGYFRGGGFSSHVLSRGGMPITLSRLNLIKGLGPVLQIAQGYTVDLPEQVHRMLDDRTDPAWPTAWFAPIITGKGAFKDVYTVMNSWGANHGSFSYGHIGADLITLASMLRIPVTMHNVPEEQIFRPSAWLAFGIEEDYVGTDYRACSTYGPLYSSRR</sequence>
<dbReference type="InterPro" id="IPR012889">
    <property type="entry name" value="Fucose_isomerase_N2"/>
</dbReference>
<feature type="binding site" evidence="7">
    <location>
        <position position="529"/>
    </location>
    <ligand>
        <name>Mn(2+)</name>
        <dbReference type="ChEBI" id="CHEBI:29035"/>
    </ligand>
</feature>
<dbReference type="InterPro" id="IPR012888">
    <property type="entry name" value="Fucose_iso_N1"/>
</dbReference>
<comment type="cofactor">
    <cofactor evidence="7">
        <name>Mn(2+)</name>
        <dbReference type="ChEBI" id="CHEBI:29035"/>
    </cofactor>
</comment>
<dbReference type="InterPro" id="IPR015888">
    <property type="entry name" value="Fuc_isomerase_C"/>
</dbReference>
<keyword evidence="4 7" id="KW-0413">Isomerase</keyword>
<dbReference type="InterPro" id="IPR038391">
    <property type="entry name" value="Fucose_iso_dom1_sf"/>
</dbReference>
<comment type="catalytic activity">
    <reaction evidence="7">
        <text>L-fucose = L-fuculose</text>
        <dbReference type="Rhea" id="RHEA:17233"/>
        <dbReference type="ChEBI" id="CHEBI:2181"/>
        <dbReference type="ChEBI" id="CHEBI:17617"/>
        <dbReference type="EC" id="5.3.1.25"/>
    </reaction>
</comment>
<organism evidence="11 12">
    <name type="scientific">Cohnella boryungensis</name>
    <dbReference type="NCBI Taxonomy" id="768479"/>
    <lineage>
        <taxon>Bacteria</taxon>
        <taxon>Bacillati</taxon>
        <taxon>Bacillota</taxon>
        <taxon>Bacilli</taxon>
        <taxon>Bacillales</taxon>
        <taxon>Paenibacillaceae</taxon>
        <taxon>Cohnella</taxon>
    </lineage>
</organism>
<dbReference type="Proteomes" id="UP001595755">
    <property type="component" value="Unassembled WGS sequence"/>
</dbReference>
<dbReference type="Pfam" id="PF07881">
    <property type="entry name" value="Fucose_iso_N1"/>
    <property type="match status" value="1"/>
</dbReference>
<evidence type="ECO:0000256" key="5">
    <source>
        <dbReference type="ARBA" id="ARBA00023253"/>
    </source>
</evidence>
<comment type="pathway">
    <text evidence="7">Carbohydrate degradation; L-fucose degradation; L-lactaldehyde and glycerone phosphate from L-fucose: step 1/3.</text>
</comment>
<dbReference type="HAMAP" id="MF_01254">
    <property type="entry name" value="Fucose_iso"/>
    <property type="match status" value="1"/>
</dbReference>
<dbReference type="GO" id="GO:0008736">
    <property type="term" value="F:L-fucose isomerase activity"/>
    <property type="evidence" value="ECO:0007669"/>
    <property type="project" value="UniProtKB-EC"/>
</dbReference>
<evidence type="ECO:0000256" key="6">
    <source>
        <dbReference type="ARBA" id="ARBA00023277"/>
    </source>
</evidence>
<evidence type="ECO:0000256" key="4">
    <source>
        <dbReference type="ARBA" id="ARBA00023235"/>
    </source>
</evidence>
<evidence type="ECO:0000259" key="10">
    <source>
        <dbReference type="Pfam" id="PF07882"/>
    </source>
</evidence>
<dbReference type="PANTHER" id="PTHR37840:SF1">
    <property type="entry name" value="L-FUCOSE ISOMERASE"/>
    <property type="match status" value="1"/>
</dbReference>
<feature type="active site" description="Proton acceptor" evidence="7">
    <location>
        <position position="339"/>
    </location>
</feature>
<keyword evidence="5 7" id="KW-0294">Fucose metabolism</keyword>